<sequence length="340" mass="38175">MTRKTLFGFLHDQLSTVPPLVKKDLTGKTVVVIGANTGLGFEASKHFARMNPGRLILGCRNQVKGEQAISNIKRETGYQKAELWLIDLLEFSSVQEFADKFERDGGRLDYLVLNAAIAPTAEHKETKDGWEHTLQINCLSPSLLALRLLPRMAKTASEHSTTPRLVLVSSEVHYWTSFEDKVVDSDEPLQILSDKRYCTSKMMGHRYQDSKLINVFFIRALNAHLKNRSIIVNTVNPGYCYSELRRGFAGFTAIFDWVLERLIALTTEEGSRQLVWAALGESDQELGGAYISKSTVVEPSDFVIGEKGKKVQEQLWRETISVLGKVDPKVVGVAEHYLDS</sequence>
<keyword evidence="1" id="KW-0560">Oxidoreductase</keyword>
<dbReference type="PANTHER" id="PTHR43157:SF31">
    <property type="entry name" value="PHOSPHATIDYLINOSITOL-GLYCAN BIOSYNTHESIS CLASS F PROTEIN"/>
    <property type="match status" value="1"/>
</dbReference>
<gene>
    <name evidence="2" type="ORF">AMATHDRAFT_65010</name>
</gene>
<reference evidence="2 3" key="1">
    <citation type="submission" date="2014-02" db="EMBL/GenBank/DDBJ databases">
        <title>Transposable element dynamics among asymbiotic and ectomycorrhizal Amanita fungi.</title>
        <authorList>
            <consortium name="DOE Joint Genome Institute"/>
            <person name="Hess J."/>
            <person name="Skrede I."/>
            <person name="Wolfe B."/>
            <person name="LaButti K."/>
            <person name="Ohm R.A."/>
            <person name="Grigoriev I.V."/>
            <person name="Pringle A."/>
        </authorList>
    </citation>
    <scope>NUCLEOTIDE SEQUENCE [LARGE SCALE GENOMIC DNA]</scope>
    <source>
        <strain evidence="2 3">SKay4041</strain>
    </source>
</reference>
<dbReference type="PANTHER" id="PTHR43157">
    <property type="entry name" value="PHOSPHATIDYLINOSITOL-GLYCAN BIOSYNTHESIS CLASS F PROTEIN-RELATED"/>
    <property type="match status" value="1"/>
</dbReference>
<dbReference type="AlphaFoldDB" id="A0A2A9NEY5"/>
<keyword evidence="3" id="KW-1185">Reference proteome</keyword>
<evidence type="ECO:0000313" key="2">
    <source>
        <dbReference type="EMBL" id="PFH48618.1"/>
    </source>
</evidence>
<dbReference type="InterPro" id="IPR036291">
    <property type="entry name" value="NAD(P)-bd_dom_sf"/>
</dbReference>
<dbReference type="Gene3D" id="3.40.50.720">
    <property type="entry name" value="NAD(P)-binding Rossmann-like Domain"/>
    <property type="match status" value="1"/>
</dbReference>
<proteinExistence type="predicted"/>
<dbReference type="Pfam" id="PF00106">
    <property type="entry name" value="adh_short"/>
    <property type="match status" value="1"/>
</dbReference>
<evidence type="ECO:0000256" key="1">
    <source>
        <dbReference type="ARBA" id="ARBA00023002"/>
    </source>
</evidence>
<dbReference type="SUPFAM" id="SSF51735">
    <property type="entry name" value="NAD(P)-binding Rossmann-fold domains"/>
    <property type="match status" value="1"/>
</dbReference>
<dbReference type="PRINTS" id="PR00081">
    <property type="entry name" value="GDHRDH"/>
</dbReference>
<dbReference type="InterPro" id="IPR002347">
    <property type="entry name" value="SDR_fam"/>
</dbReference>
<dbReference type="OrthoDB" id="542013at2759"/>
<evidence type="ECO:0000313" key="3">
    <source>
        <dbReference type="Proteomes" id="UP000242287"/>
    </source>
</evidence>
<protein>
    <submittedName>
        <fullName evidence="2">Uncharacterized protein</fullName>
    </submittedName>
</protein>
<dbReference type="Proteomes" id="UP000242287">
    <property type="component" value="Unassembled WGS sequence"/>
</dbReference>
<dbReference type="EMBL" id="KZ302056">
    <property type="protein sequence ID" value="PFH48618.1"/>
    <property type="molecule type" value="Genomic_DNA"/>
</dbReference>
<dbReference type="STRING" id="703135.A0A2A9NEY5"/>
<dbReference type="GO" id="GO:0016491">
    <property type="term" value="F:oxidoreductase activity"/>
    <property type="evidence" value="ECO:0007669"/>
    <property type="project" value="UniProtKB-KW"/>
</dbReference>
<accession>A0A2A9NEY5</accession>
<organism evidence="2 3">
    <name type="scientific">Amanita thiersii Skay4041</name>
    <dbReference type="NCBI Taxonomy" id="703135"/>
    <lineage>
        <taxon>Eukaryota</taxon>
        <taxon>Fungi</taxon>
        <taxon>Dikarya</taxon>
        <taxon>Basidiomycota</taxon>
        <taxon>Agaricomycotina</taxon>
        <taxon>Agaricomycetes</taxon>
        <taxon>Agaricomycetidae</taxon>
        <taxon>Agaricales</taxon>
        <taxon>Pluteineae</taxon>
        <taxon>Amanitaceae</taxon>
        <taxon>Amanita</taxon>
    </lineage>
</organism>
<name>A0A2A9NEY5_9AGAR</name>